<dbReference type="Proteomes" id="UP000006455">
    <property type="component" value="Unassembled WGS sequence"/>
</dbReference>
<proteinExistence type="predicted"/>
<keyword evidence="4" id="KW-1133">Transmembrane helix</keyword>
<evidence type="ECO:0000313" key="6">
    <source>
        <dbReference type="Proteomes" id="UP000006455"/>
    </source>
</evidence>
<reference evidence="5 6" key="1">
    <citation type="journal article" date="2011" name="J. Bacteriol.">
        <title>Genome sequence of the Mycobacterium colombiense type strain, CECT 3035.</title>
        <authorList>
            <person name="Gonzalez-Perez M."/>
            <person name="Murcia M.I."/>
            <person name="Landsman D."/>
            <person name="Jordan I.K."/>
            <person name="Marino-Ramirez L."/>
        </authorList>
    </citation>
    <scope>NUCLEOTIDE SEQUENCE [LARGE SCALE GENOMIC DNA]</scope>
    <source>
        <strain evidence="5 6">CECT 3035</strain>
    </source>
</reference>
<protein>
    <recommendedName>
        <fullName evidence="7">Mce associated membrane protein</fullName>
    </recommendedName>
</protein>
<keyword evidence="2 4" id="KW-0472">Membrane</keyword>
<accession>J5EJG8</accession>
<feature type="compositionally biased region" description="Acidic residues" evidence="3">
    <location>
        <begin position="22"/>
        <end position="44"/>
    </location>
</feature>
<organism evidence="5 6">
    <name type="scientific">Mycobacterium colombiense CECT 3035</name>
    <dbReference type="NCBI Taxonomy" id="1041522"/>
    <lineage>
        <taxon>Bacteria</taxon>
        <taxon>Bacillati</taxon>
        <taxon>Actinomycetota</taxon>
        <taxon>Actinomycetes</taxon>
        <taxon>Mycobacteriales</taxon>
        <taxon>Mycobacteriaceae</taxon>
        <taxon>Mycobacterium</taxon>
        <taxon>Mycobacterium avium complex (MAC)</taxon>
    </lineage>
</organism>
<dbReference type="eggNOG" id="COG0443">
    <property type="taxonomic scope" value="Bacteria"/>
</dbReference>
<comment type="subcellular location">
    <subcellularLocation>
        <location evidence="1">Membrane</location>
    </subcellularLocation>
</comment>
<evidence type="ECO:0000313" key="5">
    <source>
        <dbReference type="EMBL" id="EJO89539.1"/>
    </source>
</evidence>
<evidence type="ECO:0000256" key="1">
    <source>
        <dbReference type="ARBA" id="ARBA00004370"/>
    </source>
</evidence>
<comment type="caution">
    <text evidence="5">The sequence shown here is derived from an EMBL/GenBank/DDBJ whole genome shotgun (WGS) entry which is preliminary data.</text>
</comment>
<evidence type="ECO:0000256" key="3">
    <source>
        <dbReference type="SAM" id="MobiDB-lite"/>
    </source>
</evidence>
<sequence>MIRLLRRQAQEDKQDEHGIPDEAPEIVDADEECESVDDIEESVEDSPVDDEVAAVVSEKRPKRLGWRRTLVFGVLPGLVMLLAGAVGYLKWEQTNLSETRIARIESVQTATESTIKILSYNPDTVDHDLDAARDRLTGKFRDAYTQLTHDVVIPGAKQKKISAVATVPAATSVSANPSHAVVMVFVNQTIVVGNDPPSSTASTVRVSMDRHDNRWLISDFTPI</sequence>
<dbReference type="PANTHER" id="PTHR37042">
    <property type="entry name" value="OUTER MEMBRANE PROTEIN RV1973"/>
    <property type="match status" value="1"/>
</dbReference>
<feature type="compositionally biased region" description="Basic and acidic residues" evidence="3">
    <location>
        <begin position="8"/>
        <end position="20"/>
    </location>
</feature>
<dbReference type="GO" id="GO:0016020">
    <property type="term" value="C:membrane"/>
    <property type="evidence" value="ECO:0007669"/>
    <property type="project" value="UniProtKB-SubCell"/>
</dbReference>
<dbReference type="RefSeq" id="WP_007770056.1">
    <property type="nucleotide sequence ID" value="NZ_AFVW02000002.1"/>
</dbReference>
<evidence type="ECO:0000256" key="4">
    <source>
        <dbReference type="SAM" id="Phobius"/>
    </source>
</evidence>
<dbReference type="PANTHER" id="PTHR37042:SF4">
    <property type="entry name" value="OUTER MEMBRANE PROTEIN RV1973"/>
    <property type="match status" value="1"/>
</dbReference>
<keyword evidence="4" id="KW-0812">Transmembrane</keyword>
<evidence type="ECO:0000256" key="2">
    <source>
        <dbReference type="ARBA" id="ARBA00023136"/>
    </source>
</evidence>
<feature type="transmembrane region" description="Helical" evidence="4">
    <location>
        <begin position="69"/>
        <end position="91"/>
    </location>
</feature>
<gene>
    <name evidence="5" type="ORF">MCOL_V205100</name>
</gene>
<dbReference type="AlphaFoldDB" id="J5EJG8"/>
<name>J5EJG8_9MYCO</name>
<dbReference type="EMBL" id="AFVW02000002">
    <property type="protein sequence ID" value="EJO89539.1"/>
    <property type="molecule type" value="Genomic_DNA"/>
</dbReference>
<feature type="region of interest" description="Disordered" evidence="3">
    <location>
        <begin position="1"/>
        <end position="44"/>
    </location>
</feature>
<evidence type="ECO:0008006" key="7">
    <source>
        <dbReference type="Google" id="ProtNLM"/>
    </source>
</evidence>
<dbReference type="GeneID" id="31526432"/>
<dbReference type="STRING" id="1041522.GCA_002105755_02060"/>